<gene>
    <name evidence="14" type="ORF">NJQ99_02575</name>
</gene>
<dbReference type="InterPro" id="IPR003016">
    <property type="entry name" value="2-oxoA_DH_lipoyl-BS"/>
</dbReference>
<dbReference type="Pfam" id="PF02817">
    <property type="entry name" value="E3_binding"/>
    <property type="match status" value="1"/>
</dbReference>
<dbReference type="Gene3D" id="4.10.320.10">
    <property type="entry name" value="E3-binding domain"/>
    <property type="match status" value="1"/>
</dbReference>
<dbReference type="SUPFAM" id="SSF47005">
    <property type="entry name" value="Peripheral subunit-binding domain of 2-oxo acid dehydrogenase complex"/>
    <property type="match status" value="1"/>
</dbReference>
<reference evidence="14" key="1">
    <citation type="submission" date="2022-06" db="EMBL/GenBank/DDBJ databases">
        <title>Isolation and Genomics of Futiania mangrovii gen. nov., sp. nov., a Rare and Metabolically-versatile member in the Class Alphaproteobacteria.</title>
        <authorList>
            <person name="Liu L."/>
            <person name="Huang W.-C."/>
            <person name="Pan J."/>
            <person name="Li J."/>
            <person name="Huang Y."/>
            <person name="Du H."/>
            <person name="Liu Y."/>
            <person name="Li M."/>
        </authorList>
    </citation>
    <scope>NUCLEOTIDE SEQUENCE</scope>
    <source>
        <strain evidence="14">FT118</strain>
    </source>
</reference>
<comment type="similarity">
    <text evidence="4 10">Belongs to the 2-oxoacid dehydrogenase family.</text>
</comment>
<keyword evidence="7 10" id="KW-0450">Lipoyl</keyword>
<dbReference type="Pfam" id="PF00198">
    <property type="entry name" value="2-oxoacid_dh"/>
    <property type="match status" value="1"/>
</dbReference>
<protein>
    <recommendedName>
        <fullName evidence="10">Dihydrolipoamide acetyltransferase component of pyruvate dehydrogenase complex</fullName>
        <ecNumber evidence="10">2.3.1.-</ecNumber>
    </recommendedName>
</protein>
<dbReference type="Proteomes" id="UP001055804">
    <property type="component" value="Unassembled WGS sequence"/>
</dbReference>
<name>A0A9J6PCD7_9PROT</name>
<dbReference type="InterPro" id="IPR004167">
    <property type="entry name" value="PSBD"/>
</dbReference>
<dbReference type="EC" id="2.3.1.-" evidence="10"/>
<dbReference type="Gene3D" id="2.40.50.100">
    <property type="match status" value="1"/>
</dbReference>
<dbReference type="FunFam" id="3.30.559.10:FF:000007">
    <property type="entry name" value="Dihydrolipoamide acetyltransferase component of pyruvate dehydrogenase complex"/>
    <property type="match status" value="1"/>
</dbReference>
<comment type="function">
    <text evidence="2">E2 component of the 2-oxoglutarate dehydrogenase (OGDH) complex which catalyzes the second step in the conversion of 2-oxoglutarate to succinyl-CoA and CO(2).</text>
</comment>
<dbReference type="AlphaFoldDB" id="A0A9J6PCD7"/>
<sequence>MGIFTIKLTDIGEGVAEAELTEWAVKVGDMVREDDILGAVMTDKAAVEIPSTATGRVVWLGAEVGDTVAIGAPIVRIEVEGEGNTAPEDGAPEETAPNAPASGAGKVAEREEAPKPSPKPPAEAPRRSAAAPAPSPARAPAHRAPGARPLAAPSVRLKARELGIDLRLVPGSGPGGRITHDDLAAFAEGGGVAGPTVRAPRTGVTEVRVTGLRRRIAERVSLSATRIPHFSIVEEVDMTELEALRETLNARHADRPRLTFLPFLARAVVAAVTEQPALNAHFDDEAGVVHQHAPVHVGIATQTPQGLVVPVLRHAEALDPWQAADEIARLADAARAGSATREELTGSTITITSLGKLGALATTPIINHPEVAIVGVNRMETRPLWDGSAFRPRRMMNLSCSFDHRVVDGWDAAVFVARLKELIETPALLFVEG</sequence>
<evidence type="ECO:0000313" key="14">
    <source>
        <dbReference type="EMBL" id="MCP1335283.1"/>
    </source>
</evidence>
<feature type="compositionally biased region" description="Low complexity" evidence="11">
    <location>
        <begin position="127"/>
        <end position="152"/>
    </location>
</feature>
<evidence type="ECO:0000256" key="7">
    <source>
        <dbReference type="ARBA" id="ARBA00022823"/>
    </source>
</evidence>
<evidence type="ECO:0000256" key="3">
    <source>
        <dbReference type="ARBA" id="ARBA00005145"/>
    </source>
</evidence>
<evidence type="ECO:0000256" key="11">
    <source>
        <dbReference type="SAM" id="MobiDB-lite"/>
    </source>
</evidence>
<dbReference type="Pfam" id="PF00364">
    <property type="entry name" value="Biotin_lipoyl"/>
    <property type="match status" value="1"/>
</dbReference>
<dbReference type="SUPFAM" id="SSF51230">
    <property type="entry name" value="Single hybrid motif"/>
    <property type="match status" value="1"/>
</dbReference>
<dbReference type="InterPro" id="IPR050743">
    <property type="entry name" value="2-oxoacid_DH_E2_comp"/>
</dbReference>
<dbReference type="SUPFAM" id="SSF52777">
    <property type="entry name" value="CoA-dependent acyltransferases"/>
    <property type="match status" value="1"/>
</dbReference>
<dbReference type="InterPro" id="IPR036625">
    <property type="entry name" value="E3-bd_dom_sf"/>
</dbReference>
<dbReference type="PROSITE" id="PS00189">
    <property type="entry name" value="LIPOYL"/>
    <property type="match status" value="1"/>
</dbReference>
<evidence type="ECO:0000256" key="10">
    <source>
        <dbReference type="RuleBase" id="RU003423"/>
    </source>
</evidence>
<dbReference type="PANTHER" id="PTHR43178">
    <property type="entry name" value="DIHYDROLIPOAMIDE ACETYLTRANSFERASE COMPONENT OF PYRUVATE DEHYDROGENASE COMPLEX"/>
    <property type="match status" value="1"/>
</dbReference>
<keyword evidence="6 10" id="KW-0808">Transferase</keyword>
<dbReference type="PROSITE" id="PS51826">
    <property type="entry name" value="PSBD"/>
    <property type="match status" value="1"/>
</dbReference>
<comment type="pathway">
    <text evidence="3">Amino-acid degradation; L-lysine degradation via saccharopine pathway; glutaryl-CoA from L-lysine: step 6/6.</text>
</comment>
<comment type="subunit">
    <text evidence="5">Forms a 24-polypeptide structural core with octahedral symmetry. Part of the 2-oxoglutarate dehydrogenase (OGDH) complex composed of E1 (2-oxoglutarate dehydrogenase), E2 (dihydrolipoamide succinyltransferase) and E3 (dihydrolipoamide dehydrogenase); the complex contains multiple copies of the three enzymatic components (E1, E2 and E3).</text>
</comment>
<dbReference type="InterPro" id="IPR000089">
    <property type="entry name" value="Biotin_lipoyl"/>
</dbReference>
<evidence type="ECO:0000256" key="4">
    <source>
        <dbReference type="ARBA" id="ARBA00007317"/>
    </source>
</evidence>
<dbReference type="InterPro" id="IPR001078">
    <property type="entry name" value="2-oxoacid_DH_actylTfrase"/>
</dbReference>
<comment type="catalytic activity">
    <reaction evidence="9">
        <text>N(6)-[(R)-dihydrolipoyl]-L-lysyl-[protein] + succinyl-CoA = N(6)-[(R)-S(8)-succinyldihydrolipoyl]-L-lysyl-[protein] + CoA</text>
        <dbReference type="Rhea" id="RHEA:15213"/>
        <dbReference type="Rhea" id="RHEA-COMP:10475"/>
        <dbReference type="Rhea" id="RHEA-COMP:20092"/>
        <dbReference type="ChEBI" id="CHEBI:57287"/>
        <dbReference type="ChEBI" id="CHEBI:57292"/>
        <dbReference type="ChEBI" id="CHEBI:83100"/>
        <dbReference type="ChEBI" id="CHEBI:83120"/>
        <dbReference type="EC" id="2.3.1.61"/>
    </reaction>
</comment>
<evidence type="ECO:0000256" key="6">
    <source>
        <dbReference type="ARBA" id="ARBA00022679"/>
    </source>
</evidence>
<dbReference type="CDD" id="cd06849">
    <property type="entry name" value="lipoyl_domain"/>
    <property type="match status" value="1"/>
</dbReference>
<feature type="domain" description="Lipoyl-binding" evidence="12">
    <location>
        <begin position="3"/>
        <end position="78"/>
    </location>
</feature>
<evidence type="ECO:0000259" key="12">
    <source>
        <dbReference type="PROSITE" id="PS50968"/>
    </source>
</evidence>
<evidence type="ECO:0000256" key="8">
    <source>
        <dbReference type="ARBA" id="ARBA00023315"/>
    </source>
</evidence>
<organism evidence="14 15">
    <name type="scientific">Futiania mangrovi</name>
    <dbReference type="NCBI Taxonomy" id="2959716"/>
    <lineage>
        <taxon>Bacteria</taxon>
        <taxon>Pseudomonadati</taxon>
        <taxon>Pseudomonadota</taxon>
        <taxon>Alphaproteobacteria</taxon>
        <taxon>Futianiales</taxon>
        <taxon>Futianiaceae</taxon>
        <taxon>Futiania</taxon>
    </lineage>
</organism>
<evidence type="ECO:0000256" key="5">
    <source>
        <dbReference type="ARBA" id="ARBA00011666"/>
    </source>
</evidence>
<proteinExistence type="inferred from homology"/>
<dbReference type="GO" id="GO:0016407">
    <property type="term" value="F:acetyltransferase activity"/>
    <property type="evidence" value="ECO:0007669"/>
    <property type="project" value="TreeGrafter"/>
</dbReference>
<evidence type="ECO:0000259" key="13">
    <source>
        <dbReference type="PROSITE" id="PS51826"/>
    </source>
</evidence>
<comment type="caution">
    <text evidence="14">The sequence shown here is derived from an EMBL/GenBank/DDBJ whole genome shotgun (WGS) entry which is preliminary data.</text>
</comment>
<dbReference type="GO" id="GO:0004149">
    <property type="term" value="F:dihydrolipoyllysine-residue succinyltransferase activity"/>
    <property type="evidence" value="ECO:0007669"/>
    <property type="project" value="UniProtKB-EC"/>
</dbReference>
<evidence type="ECO:0000256" key="1">
    <source>
        <dbReference type="ARBA" id="ARBA00001938"/>
    </source>
</evidence>
<keyword evidence="8 10" id="KW-0012">Acyltransferase</keyword>
<evidence type="ECO:0000313" key="15">
    <source>
        <dbReference type="Proteomes" id="UP001055804"/>
    </source>
</evidence>
<dbReference type="RefSeq" id="WP_269331232.1">
    <property type="nucleotide sequence ID" value="NZ_JAMZFT010000001.1"/>
</dbReference>
<dbReference type="PROSITE" id="PS50968">
    <property type="entry name" value="BIOTINYL_LIPOYL"/>
    <property type="match status" value="1"/>
</dbReference>
<dbReference type="InterPro" id="IPR011053">
    <property type="entry name" value="Single_hybrid_motif"/>
</dbReference>
<dbReference type="Gene3D" id="3.30.559.10">
    <property type="entry name" value="Chloramphenicol acetyltransferase-like domain"/>
    <property type="match status" value="1"/>
</dbReference>
<dbReference type="GO" id="GO:0031405">
    <property type="term" value="F:lipoic acid binding"/>
    <property type="evidence" value="ECO:0007669"/>
    <property type="project" value="TreeGrafter"/>
</dbReference>
<evidence type="ECO:0000256" key="2">
    <source>
        <dbReference type="ARBA" id="ARBA00004052"/>
    </source>
</evidence>
<feature type="domain" description="Peripheral subunit-binding (PSBD)" evidence="13">
    <location>
        <begin position="150"/>
        <end position="187"/>
    </location>
</feature>
<dbReference type="PANTHER" id="PTHR43178:SF5">
    <property type="entry name" value="LIPOAMIDE ACYLTRANSFERASE COMPONENT OF BRANCHED-CHAIN ALPHA-KETO ACID DEHYDROGENASE COMPLEX, MITOCHONDRIAL"/>
    <property type="match status" value="1"/>
</dbReference>
<dbReference type="EMBL" id="JAMZFT010000001">
    <property type="protein sequence ID" value="MCP1335283.1"/>
    <property type="molecule type" value="Genomic_DNA"/>
</dbReference>
<accession>A0A9J6PCD7</accession>
<comment type="cofactor">
    <cofactor evidence="1 10">
        <name>(R)-lipoate</name>
        <dbReference type="ChEBI" id="CHEBI:83088"/>
    </cofactor>
</comment>
<keyword evidence="15" id="KW-1185">Reference proteome</keyword>
<dbReference type="GO" id="GO:0005737">
    <property type="term" value="C:cytoplasm"/>
    <property type="evidence" value="ECO:0007669"/>
    <property type="project" value="TreeGrafter"/>
</dbReference>
<evidence type="ECO:0000256" key="9">
    <source>
        <dbReference type="ARBA" id="ARBA00052761"/>
    </source>
</evidence>
<dbReference type="InterPro" id="IPR023213">
    <property type="entry name" value="CAT-like_dom_sf"/>
</dbReference>
<feature type="region of interest" description="Disordered" evidence="11">
    <location>
        <begin position="83"/>
        <end position="152"/>
    </location>
</feature>